<keyword evidence="2" id="KW-1185">Reference proteome</keyword>
<name>A0ABD6F0J4_9BILA</name>
<dbReference type="Proteomes" id="UP001608902">
    <property type="component" value="Unassembled WGS sequence"/>
</dbReference>
<protein>
    <submittedName>
        <fullName evidence="1">Uncharacterized protein</fullName>
    </submittedName>
</protein>
<organism evidence="1 2">
    <name type="scientific">Gnathostoma spinigerum</name>
    <dbReference type="NCBI Taxonomy" id="75299"/>
    <lineage>
        <taxon>Eukaryota</taxon>
        <taxon>Metazoa</taxon>
        <taxon>Ecdysozoa</taxon>
        <taxon>Nematoda</taxon>
        <taxon>Chromadorea</taxon>
        <taxon>Rhabditida</taxon>
        <taxon>Spirurina</taxon>
        <taxon>Gnathostomatomorpha</taxon>
        <taxon>Gnathostomatoidea</taxon>
        <taxon>Gnathostomatidae</taxon>
        <taxon>Gnathostoma</taxon>
    </lineage>
</organism>
<accession>A0ABD6F0J4</accession>
<evidence type="ECO:0000313" key="2">
    <source>
        <dbReference type="Proteomes" id="UP001608902"/>
    </source>
</evidence>
<sequence length="80" mass="9375">MMYIIVAIGRKVLVLHPLLWPRDNKYALPIVSPSKTNDIVENAPRMKFLRWLIEEKRISLEMRLMYSSAHMDDIGYAVSE</sequence>
<dbReference type="EMBL" id="JBGFUD010027634">
    <property type="protein sequence ID" value="MFH4985047.1"/>
    <property type="molecule type" value="Genomic_DNA"/>
</dbReference>
<proteinExistence type="predicted"/>
<evidence type="ECO:0000313" key="1">
    <source>
        <dbReference type="EMBL" id="MFH4985047.1"/>
    </source>
</evidence>
<comment type="caution">
    <text evidence="1">The sequence shown here is derived from an EMBL/GenBank/DDBJ whole genome shotgun (WGS) entry which is preliminary data.</text>
</comment>
<gene>
    <name evidence="1" type="ORF">AB6A40_011756</name>
</gene>
<reference evidence="1 2" key="1">
    <citation type="submission" date="2024-08" db="EMBL/GenBank/DDBJ databases">
        <title>Gnathostoma spinigerum genome.</title>
        <authorList>
            <person name="Gonzalez-Bertolin B."/>
            <person name="Monzon S."/>
            <person name="Zaballos A."/>
            <person name="Jimenez P."/>
            <person name="Dekumyoy P."/>
            <person name="Varona S."/>
            <person name="Cuesta I."/>
            <person name="Sumanam S."/>
            <person name="Adisakwattana P."/>
            <person name="Gasser R.B."/>
            <person name="Hernandez-Gonzalez A."/>
            <person name="Young N.D."/>
            <person name="Perteguer M.J."/>
        </authorList>
    </citation>
    <scope>NUCLEOTIDE SEQUENCE [LARGE SCALE GENOMIC DNA]</scope>
    <source>
        <strain evidence="1">AL3</strain>
        <tissue evidence="1">Liver</tissue>
    </source>
</reference>
<dbReference type="AlphaFoldDB" id="A0ABD6F0J4"/>